<evidence type="ECO:0000256" key="5">
    <source>
        <dbReference type="ARBA" id="ARBA00038966"/>
    </source>
</evidence>
<dbReference type="EMBL" id="LIAE01010233">
    <property type="protein sequence ID" value="PAV64961.1"/>
    <property type="molecule type" value="Genomic_DNA"/>
</dbReference>
<comment type="cofactor">
    <cofactor evidence="7">
        <name>Mg(2+)</name>
        <dbReference type="ChEBI" id="CHEBI:18420"/>
    </cofactor>
</comment>
<keyword evidence="7" id="KW-0460">Magnesium</keyword>
<dbReference type="AlphaFoldDB" id="A0A2A2JTG6"/>
<evidence type="ECO:0000256" key="1">
    <source>
        <dbReference type="ARBA" id="ARBA00010638"/>
    </source>
</evidence>
<dbReference type="Proteomes" id="UP000218231">
    <property type="component" value="Unassembled WGS sequence"/>
</dbReference>
<keyword evidence="2 6" id="KW-0547">Nucleotide-binding</keyword>
<accession>A0A2A2JTG6</accession>
<dbReference type="PIRSF" id="PIRSF006806">
    <property type="entry name" value="FTHF_cligase"/>
    <property type="match status" value="1"/>
</dbReference>
<dbReference type="PANTHER" id="PTHR23407">
    <property type="entry name" value="ATPASE INHIBITOR/5-FORMYLTETRAHYDROFOLATE CYCLO-LIGASE"/>
    <property type="match status" value="1"/>
</dbReference>
<reference evidence="8 9" key="1">
    <citation type="journal article" date="2017" name="Curr. Biol.">
        <title>Genome architecture and evolution of a unichromosomal asexual nematode.</title>
        <authorList>
            <person name="Fradin H."/>
            <person name="Zegar C."/>
            <person name="Gutwein M."/>
            <person name="Lucas J."/>
            <person name="Kovtun M."/>
            <person name="Corcoran D."/>
            <person name="Baugh L.R."/>
            <person name="Kiontke K."/>
            <person name="Gunsalus K."/>
            <person name="Fitch D.H."/>
            <person name="Piano F."/>
        </authorList>
    </citation>
    <scope>NUCLEOTIDE SEQUENCE [LARGE SCALE GENOMIC DNA]</scope>
    <source>
        <strain evidence="8">PF1309</strain>
    </source>
</reference>
<evidence type="ECO:0000256" key="4">
    <source>
        <dbReference type="ARBA" id="ARBA00036539"/>
    </source>
</evidence>
<keyword evidence="3 6" id="KW-0067">ATP-binding</keyword>
<evidence type="ECO:0000256" key="3">
    <source>
        <dbReference type="ARBA" id="ARBA00022840"/>
    </source>
</evidence>
<feature type="binding site" evidence="6">
    <location>
        <position position="56"/>
    </location>
    <ligand>
        <name>substrate</name>
    </ligand>
</feature>
<dbReference type="OrthoDB" id="2015992at2759"/>
<feature type="binding site" evidence="6">
    <location>
        <position position="61"/>
    </location>
    <ligand>
        <name>substrate</name>
    </ligand>
</feature>
<dbReference type="InterPro" id="IPR024185">
    <property type="entry name" value="FTHF_cligase-like_sf"/>
</dbReference>
<dbReference type="GO" id="GO:0046872">
    <property type="term" value="F:metal ion binding"/>
    <property type="evidence" value="ECO:0007669"/>
    <property type="project" value="UniProtKB-KW"/>
</dbReference>
<evidence type="ECO:0000256" key="2">
    <source>
        <dbReference type="ARBA" id="ARBA00022741"/>
    </source>
</evidence>
<dbReference type="GO" id="GO:0035999">
    <property type="term" value="P:tetrahydrofolate interconversion"/>
    <property type="evidence" value="ECO:0007669"/>
    <property type="project" value="TreeGrafter"/>
</dbReference>
<dbReference type="STRING" id="2018661.A0A2A2JTG6"/>
<keyword evidence="9" id="KW-1185">Reference proteome</keyword>
<dbReference type="InterPro" id="IPR037171">
    <property type="entry name" value="NagB/RpiA_transferase-like"/>
</dbReference>
<protein>
    <recommendedName>
        <fullName evidence="5 7">5-formyltetrahydrofolate cyclo-ligase</fullName>
        <ecNumber evidence="5 7">6.3.3.2</ecNumber>
    </recommendedName>
</protein>
<dbReference type="SUPFAM" id="SSF100950">
    <property type="entry name" value="NagB/RpiA/CoA transferase-like"/>
    <property type="match status" value="1"/>
</dbReference>
<evidence type="ECO:0000313" key="8">
    <source>
        <dbReference type="EMBL" id="PAV64961.1"/>
    </source>
</evidence>
<sequence length="198" mass="22447">MTANPLKEVKKAMRKEMGKLLAEVPQQSLEEQTKVVLQKVLSADRYKNAKRVSVFVSTVGEIQTDEVIIDALTHGKEVFIPHFIKGNDRMLMRKVPDLAAFKNLQPTLWGIRQPGPDCTWSLYEESGPLDLVLQPCVAITEKGERLGHGKGYYDRFLTEHKTQFGKHPYKVVIAIKEQVVEKVPLSEFDVNVDLVLHP</sequence>
<comment type="caution">
    <text evidence="8">The sequence shown here is derived from an EMBL/GenBank/DDBJ whole genome shotgun (WGS) entry which is preliminary data.</text>
</comment>
<dbReference type="Gene3D" id="3.40.50.10420">
    <property type="entry name" value="NagB/RpiA/CoA transferase-like"/>
    <property type="match status" value="1"/>
</dbReference>
<dbReference type="GO" id="GO:0030272">
    <property type="term" value="F:5-formyltetrahydrofolate cyclo-ligase activity"/>
    <property type="evidence" value="ECO:0007669"/>
    <property type="project" value="UniProtKB-EC"/>
</dbReference>
<keyword evidence="7" id="KW-0479">Metal-binding</keyword>
<feature type="binding site" evidence="6">
    <location>
        <begin position="145"/>
        <end position="153"/>
    </location>
    <ligand>
        <name>ATP</name>
        <dbReference type="ChEBI" id="CHEBI:30616"/>
    </ligand>
</feature>
<dbReference type="EC" id="6.3.3.2" evidence="5 7"/>
<dbReference type="PANTHER" id="PTHR23407:SF1">
    <property type="entry name" value="5-FORMYLTETRAHYDROFOLATE CYCLO-LIGASE"/>
    <property type="match status" value="1"/>
</dbReference>
<comment type="catalytic activity">
    <reaction evidence="4 7">
        <text>(6S)-5-formyl-5,6,7,8-tetrahydrofolate + ATP = (6R)-5,10-methenyltetrahydrofolate + ADP + phosphate</text>
        <dbReference type="Rhea" id="RHEA:10488"/>
        <dbReference type="ChEBI" id="CHEBI:30616"/>
        <dbReference type="ChEBI" id="CHEBI:43474"/>
        <dbReference type="ChEBI" id="CHEBI:57455"/>
        <dbReference type="ChEBI" id="CHEBI:57457"/>
        <dbReference type="ChEBI" id="CHEBI:456216"/>
        <dbReference type="EC" id="6.3.3.2"/>
    </reaction>
</comment>
<evidence type="ECO:0000313" key="9">
    <source>
        <dbReference type="Proteomes" id="UP000218231"/>
    </source>
</evidence>
<proteinExistence type="inferred from homology"/>
<dbReference type="Pfam" id="PF01812">
    <property type="entry name" value="5-FTHF_cyc-lig"/>
    <property type="match status" value="1"/>
</dbReference>
<organism evidence="8 9">
    <name type="scientific">Diploscapter pachys</name>
    <dbReference type="NCBI Taxonomy" id="2018661"/>
    <lineage>
        <taxon>Eukaryota</taxon>
        <taxon>Metazoa</taxon>
        <taxon>Ecdysozoa</taxon>
        <taxon>Nematoda</taxon>
        <taxon>Chromadorea</taxon>
        <taxon>Rhabditida</taxon>
        <taxon>Rhabditina</taxon>
        <taxon>Rhabditomorpha</taxon>
        <taxon>Rhabditoidea</taxon>
        <taxon>Rhabditidae</taxon>
        <taxon>Diploscapter</taxon>
    </lineage>
</organism>
<evidence type="ECO:0000256" key="7">
    <source>
        <dbReference type="RuleBase" id="RU361279"/>
    </source>
</evidence>
<feature type="binding site" evidence="6">
    <location>
        <begin position="10"/>
        <end position="14"/>
    </location>
    <ligand>
        <name>ATP</name>
        <dbReference type="ChEBI" id="CHEBI:30616"/>
    </ligand>
</feature>
<dbReference type="GO" id="GO:0005524">
    <property type="term" value="F:ATP binding"/>
    <property type="evidence" value="ECO:0007669"/>
    <property type="project" value="UniProtKB-KW"/>
</dbReference>
<dbReference type="GO" id="GO:0005739">
    <property type="term" value="C:mitochondrion"/>
    <property type="evidence" value="ECO:0007669"/>
    <property type="project" value="TreeGrafter"/>
</dbReference>
<evidence type="ECO:0000256" key="6">
    <source>
        <dbReference type="PIRSR" id="PIRSR006806-1"/>
    </source>
</evidence>
<dbReference type="GO" id="GO:0009396">
    <property type="term" value="P:folic acid-containing compound biosynthetic process"/>
    <property type="evidence" value="ECO:0007669"/>
    <property type="project" value="TreeGrafter"/>
</dbReference>
<dbReference type="InterPro" id="IPR002698">
    <property type="entry name" value="FTHF_cligase"/>
</dbReference>
<gene>
    <name evidence="8" type="ORF">WR25_10567</name>
</gene>
<dbReference type="NCBIfam" id="TIGR02727">
    <property type="entry name" value="MTHFS_bact"/>
    <property type="match status" value="1"/>
</dbReference>
<name>A0A2A2JTG6_9BILA</name>
<comment type="similarity">
    <text evidence="1 7">Belongs to the 5-formyltetrahydrofolate cyclo-ligase family.</text>
</comment>